<sequence length="222" mass="25378">MDFEPAQFNAFEQLFSREVQGCHFHFRQAISCNMQAHAKLSRLSQRDTLDTCRFVLAQFSALAFLKPENTAQGFEVLSKDPYIVKHPEFKPFLEYFEPQWIGKVVMQRQGKARIKASWNVYRAAVNGELKTTLALEAYHKHLKAKFGLHPKFNKFFSLLQHEQEKTISKLQDLSNCVPSPSQSPAAPFSPRPSRVWLSTNTRPLSLSSSLSLLPLPSWKGPI</sequence>
<keyword evidence="2" id="KW-1185">Reference proteome</keyword>
<evidence type="ECO:0000313" key="1">
    <source>
        <dbReference type="EMBL" id="KAJ9080619.1"/>
    </source>
</evidence>
<evidence type="ECO:0000313" key="2">
    <source>
        <dbReference type="Proteomes" id="UP001165960"/>
    </source>
</evidence>
<dbReference type="Proteomes" id="UP001165960">
    <property type="component" value="Unassembled WGS sequence"/>
</dbReference>
<organism evidence="1 2">
    <name type="scientific">Entomophthora muscae</name>
    <dbReference type="NCBI Taxonomy" id="34485"/>
    <lineage>
        <taxon>Eukaryota</taxon>
        <taxon>Fungi</taxon>
        <taxon>Fungi incertae sedis</taxon>
        <taxon>Zoopagomycota</taxon>
        <taxon>Entomophthoromycotina</taxon>
        <taxon>Entomophthoromycetes</taxon>
        <taxon>Entomophthorales</taxon>
        <taxon>Entomophthoraceae</taxon>
        <taxon>Entomophthora</taxon>
    </lineage>
</organism>
<reference evidence="1" key="1">
    <citation type="submission" date="2022-04" db="EMBL/GenBank/DDBJ databases">
        <title>Genome of the entomopathogenic fungus Entomophthora muscae.</title>
        <authorList>
            <person name="Elya C."/>
            <person name="Lovett B.R."/>
            <person name="Lee E."/>
            <person name="Macias A.M."/>
            <person name="Hajek A.E."/>
            <person name="De Bivort B.L."/>
            <person name="Kasson M.T."/>
            <person name="De Fine Licht H.H."/>
            <person name="Stajich J.E."/>
        </authorList>
    </citation>
    <scope>NUCLEOTIDE SEQUENCE</scope>
    <source>
        <strain evidence="1">Berkeley</strain>
    </source>
</reference>
<proteinExistence type="predicted"/>
<dbReference type="EMBL" id="QTSX02001538">
    <property type="protein sequence ID" value="KAJ9080619.1"/>
    <property type="molecule type" value="Genomic_DNA"/>
</dbReference>
<protein>
    <submittedName>
        <fullName evidence="1">Uncharacterized protein</fullName>
    </submittedName>
</protein>
<comment type="caution">
    <text evidence="1">The sequence shown here is derived from an EMBL/GenBank/DDBJ whole genome shotgun (WGS) entry which is preliminary data.</text>
</comment>
<name>A0ACC2U0V0_9FUNG</name>
<gene>
    <name evidence="1" type="ORF">DSO57_1022998</name>
</gene>
<accession>A0ACC2U0V0</accession>